<gene>
    <name evidence="2" type="ORF">HQ394_12135</name>
</gene>
<feature type="domain" description="(S)-ureidoglycine aminohydrolase cupin" evidence="1">
    <location>
        <begin position="15"/>
        <end position="84"/>
    </location>
</feature>
<dbReference type="Pfam" id="PF05899">
    <property type="entry name" value="Cupin_3"/>
    <property type="match status" value="1"/>
</dbReference>
<evidence type="ECO:0000313" key="3">
    <source>
        <dbReference type="Proteomes" id="UP000516369"/>
    </source>
</evidence>
<dbReference type="SUPFAM" id="SSF51182">
    <property type="entry name" value="RmlC-like cupins"/>
    <property type="match status" value="1"/>
</dbReference>
<dbReference type="EMBL" id="CP053923">
    <property type="protein sequence ID" value="QNT69939.1"/>
    <property type="molecule type" value="Genomic_DNA"/>
</dbReference>
<evidence type="ECO:0000259" key="1">
    <source>
        <dbReference type="Pfam" id="PF05899"/>
    </source>
</evidence>
<accession>A0A7H1N2K3</accession>
<dbReference type="Gene3D" id="2.60.120.10">
    <property type="entry name" value="Jelly Rolls"/>
    <property type="match status" value="1"/>
</dbReference>
<protein>
    <submittedName>
        <fullName evidence="2">Cupin domain-containing protein</fullName>
    </submittedName>
</protein>
<reference evidence="2 3" key="1">
    <citation type="submission" date="2020-05" db="EMBL/GenBank/DDBJ databases">
        <title>Complete closed genome sequence of Defluviicoccus vanus.</title>
        <authorList>
            <person name="Bessarab I."/>
            <person name="Arumugam K."/>
            <person name="Maszenan A.M."/>
            <person name="Seviour R.J."/>
            <person name="Williams R.B."/>
        </authorList>
    </citation>
    <scope>NUCLEOTIDE SEQUENCE [LARGE SCALE GENOMIC DNA]</scope>
    <source>
        <strain evidence="2 3">Ben 114</strain>
    </source>
</reference>
<dbReference type="PANTHER" id="PTHR33271">
    <property type="entry name" value="OS04G0445200 PROTEIN"/>
    <property type="match status" value="1"/>
</dbReference>
<dbReference type="RefSeq" id="WP_190260450.1">
    <property type="nucleotide sequence ID" value="NZ_CP053923.1"/>
</dbReference>
<dbReference type="PANTHER" id="PTHR33271:SF22">
    <property type="entry name" value="OS04G0445200 PROTEIN"/>
    <property type="match status" value="1"/>
</dbReference>
<keyword evidence="3" id="KW-1185">Reference proteome</keyword>
<dbReference type="Proteomes" id="UP000516369">
    <property type="component" value="Chromosome"/>
</dbReference>
<dbReference type="InterPro" id="IPR008579">
    <property type="entry name" value="UGlyAH_Cupin_dom"/>
</dbReference>
<evidence type="ECO:0000313" key="2">
    <source>
        <dbReference type="EMBL" id="QNT69939.1"/>
    </source>
</evidence>
<dbReference type="InterPro" id="IPR011051">
    <property type="entry name" value="RmlC_Cupin_sf"/>
</dbReference>
<dbReference type="CDD" id="cd02227">
    <property type="entry name" value="cupin_TM1112-like"/>
    <property type="match status" value="1"/>
</dbReference>
<organism evidence="2 3">
    <name type="scientific">Defluviicoccus vanus</name>
    <dbReference type="NCBI Taxonomy" id="111831"/>
    <lineage>
        <taxon>Bacteria</taxon>
        <taxon>Pseudomonadati</taxon>
        <taxon>Pseudomonadota</taxon>
        <taxon>Alphaproteobacteria</taxon>
        <taxon>Rhodospirillales</taxon>
        <taxon>Rhodospirillaceae</taxon>
        <taxon>Defluviicoccus</taxon>
    </lineage>
</organism>
<dbReference type="AlphaFoldDB" id="A0A7H1N2K3"/>
<name>A0A7H1N2K3_9PROT</name>
<dbReference type="InterPro" id="IPR014710">
    <property type="entry name" value="RmlC-like_jellyroll"/>
</dbReference>
<proteinExistence type="predicted"/>
<sequence length="87" mass="10160">MAITVKKPSEQEIAEMKRLPTWSREASRFDWEYDIEEVCYLLEGDVRVTTTDGQIVEFGPGDLVTFPAGLKCHWNIRRAVRKHYRMG</sequence>
<dbReference type="KEGG" id="dvn:HQ394_12135"/>